<dbReference type="AlphaFoldDB" id="A0A7I8VW68"/>
<dbReference type="Gene3D" id="1.20.1070.10">
    <property type="entry name" value="Rhodopsin 7-helix transmembrane proteins"/>
    <property type="match status" value="1"/>
</dbReference>
<keyword evidence="3 5" id="KW-1133">Transmembrane helix</keyword>
<dbReference type="GO" id="GO:0004930">
    <property type="term" value="F:G protein-coupled receptor activity"/>
    <property type="evidence" value="ECO:0007669"/>
    <property type="project" value="InterPro"/>
</dbReference>
<feature type="transmembrane region" description="Helical" evidence="5">
    <location>
        <begin position="89"/>
        <end position="112"/>
    </location>
</feature>
<proteinExistence type="predicted"/>
<dbReference type="InterPro" id="IPR000276">
    <property type="entry name" value="GPCR_Rhodpsn"/>
</dbReference>
<keyword evidence="2 5" id="KW-0812">Transmembrane</keyword>
<name>A0A7I8VW68_9ANNE</name>
<dbReference type="PRINTS" id="PR00237">
    <property type="entry name" value="GPCRRHODOPSN"/>
</dbReference>
<evidence type="ECO:0000256" key="2">
    <source>
        <dbReference type="ARBA" id="ARBA00022692"/>
    </source>
</evidence>
<evidence type="ECO:0000256" key="5">
    <source>
        <dbReference type="SAM" id="Phobius"/>
    </source>
</evidence>
<keyword evidence="8" id="KW-1185">Reference proteome</keyword>
<dbReference type="SUPFAM" id="SSF81321">
    <property type="entry name" value="Family A G protein-coupled receptor-like"/>
    <property type="match status" value="1"/>
</dbReference>
<evidence type="ECO:0000259" key="6">
    <source>
        <dbReference type="PROSITE" id="PS50262"/>
    </source>
</evidence>
<dbReference type="EMBL" id="CAJFCJ010000012">
    <property type="protein sequence ID" value="CAD5120049.1"/>
    <property type="molecule type" value="Genomic_DNA"/>
</dbReference>
<evidence type="ECO:0000313" key="8">
    <source>
        <dbReference type="Proteomes" id="UP000549394"/>
    </source>
</evidence>
<feature type="transmembrane region" description="Helical" evidence="5">
    <location>
        <begin position="132"/>
        <end position="152"/>
    </location>
</feature>
<dbReference type="PANTHER" id="PTHR46641">
    <property type="entry name" value="FMRFAMIDE RECEPTOR-RELATED"/>
    <property type="match status" value="1"/>
</dbReference>
<evidence type="ECO:0000256" key="4">
    <source>
        <dbReference type="ARBA" id="ARBA00023136"/>
    </source>
</evidence>
<dbReference type="PANTHER" id="PTHR46641:SF2">
    <property type="entry name" value="FMRFAMIDE RECEPTOR"/>
    <property type="match status" value="1"/>
</dbReference>
<comment type="caution">
    <text evidence="7">The sequence shown here is derived from an EMBL/GenBank/DDBJ whole genome shotgun (WGS) entry which is preliminary data.</text>
</comment>
<comment type="subcellular location">
    <subcellularLocation>
        <location evidence="1">Membrane</location>
    </subcellularLocation>
</comment>
<evidence type="ECO:0000313" key="7">
    <source>
        <dbReference type="EMBL" id="CAD5120049.1"/>
    </source>
</evidence>
<dbReference type="InterPro" id="IPR052954">
    <property type="entry name" value="GPCR-Ligand_Int"/>
</dbReference>
<dbReference type="GO" id="GO:0016020">
    <property type="term" value="C:membrane"/>
    <property type="evidence" value="ECO:0007669"/>
    <property type="project" value="UniProtKB-SubCell"/>
</dbReference>
<dbReference type="OrthoDB" id="10011262at2759"/>
<feature type="transmembrane region" description="Helical" evidence="5">
    <location>
        <begin position="50"/>
        <end position="68"/>
    </location>
</feature>
<keyword evidence="4 5" id="KW-0472">Membrane</keyword>
<feature type="domain" description="G-protein coupled receptors family 1 profile" evidence="6">
    <location>
        <begin position="1"/>
        <end position="145"/>
    </location>
</feature>
<sequence length="212" mass="23985">MSILAIPSALRYKKEIQTDKKLNQTRYKIALTSLGENGDFMTVYMWIQNALRSLIPLTVLIVLNALIISALRKQRVKGKKQVSRNRVTVMLITVIIVFLICITPDALMSTIFEIGYAEEDNLGKGIREYTDLLLAVNSAVNFIIYCACSKLFRQTFVKLFFLPCGRRTIDGVRCLCYPYLTCSIGDSLNTRNAKKHMVSCQQTEDKEDGVVV</sequence>
<evidence type="ECO:0000256" key="1">
    <source>
        <dbReference type="ARBA" id="ARBA00004370"/>
    </source>
</evidence>
<accession>A0A7I8VW68</accession>
<organism evidence="7 8">
    <name type="scientific">Dimorphilus gyrociliatus</name>
    <dbReference type="NCBI Taxonomy" id="2664684"/>
    <lineage>
        <taxon>Eukaryota</taxon>
        <taxon>Metazoa</taxon>
        <taxon>Spiralia</taxon>
        <taxon>Lophotrochozoa</taxon>
        <taxon>Annelida</taxon>
        <taxon>Polychaeta</taxon>
        <taxon>Polychaeta incertae sedis</taxon>
        <taxon>Dinophilidae</taxon>
        <taxon>Dimorphilus</taxon>
    </lineage>
</organism>
<dbReference type="Pfam" id="PF00001">
    <property type="entry name" value="7tm_1"/>
    <property type="match status" value="1"/>
</dbReference>
<dbReference type="InterPro" id="IPR017452">
    <property type="entry name" value="GPCR_Rhodpsn_7TM"/>
</dbReference>
<evidence type="ECO:0000256" key="3">
    <source>
        <dbReference type="ARBA" id="ARBA00022989"/>
    </source>
</evidence>
<dbReference type="Proteomes" id="UP000549394">
    <property type="component" value="Unassembled WGS sequence"/>
</dbReference>
<reference evidence="7 8" key="1">
    <citation type="submission" date="2020-08" db="EMBL/GenBank/DDBJ databases">
        <authorList>
            <person name="Hejnol A."/>
        </authorList>
    </citation>
    <scope>NUCLEOTIDE SEQUENCE [LARGE SCALE GENOMIC DNA]</scope>
</reference>
<gene>
    <name evidence="7" type="ORF">DGYR_LOCUS8205</name>
</gene>
<protein>
    <recommendedName>
        <fullName evidence="6">G-protein coupled receptors family 1 profile domain-containing protein</fullName>
    </recommendedName>
</protein>
<dbReference type="PROSITE" id="PS50262">
    <property type="entry name" value="G_PROTEIN_RECEP_F1_2"/>
    <property type="match status" value="1"/>
</dbReference>